<dbReference type="RefSeq" id="WP_106420885.1">
    <property type="nucleotide sequence ID" value="NZ_CP022432.1"/>
</dbReference>
<evidence type="ECO:0000313" key="2">
    <source>
        <dbReference type="EMBL" id="AVN65741.1"/>
    </source>
</evidence>
<name>A0AAD0MPQ0_MESFO</name>
<keyword evidence="1" id="KW-0812">Transmembrane</keyword>
<keyword evidence="1" id="KW-0472">Membrane</keyword>
<dbReference type="AlphaFoldDB" id="A0AAD0MPQ0"/>
<dbReference type="EMBL" id="CP022432">
    <property type="protein sequence ID" value="AVN65741.1"/>
    <property type="molecule type" value="Genomic_DNA"/>
</dbReference>
<dbReference type="Proteomes" id="UP000237990">
    <property type="component" value="Chromosome"/>
</dbReference>
<proteinExistence type="predicted"/>
<gene>
    <name evidence="2" type="ORF">MflW12_3360</name>
</gene>
<sequence>MINSQNINIISNNEKFYVNFIFILCVYSYYLDRKLKIKIKRFIEELILEIKIYRILKKKMKNNYKHQIEFYNRYIKDFSFSFDWNNINSEFNSLLKETSIKLNNQNQYRYLVLDSEFSLENQSNKILDVSNFSIKDYNVKAEVEMFNIFMGLVSNKDNFNDTSNINFEIFLKHFELDFSNIKIERLNYYYSSSSSKVRDFILKEKNSEYSISTKFDKSNKLNEKIIKYNQSTNDELIKFNDCFNILANYFEFNDQDILKLNEDVLEVLELIKDQL</sequence>
<evidence type="ECO:0000313" key="3">
    <source>
        <dbReference type="Proteomes" id="UP000237990"/>
    </source>
</evidence>
<keyword evidence="1" id="KW-1133">Transmembrane helix</keyword>
<protein>
    <submittedName>
        <fullName evidence="2">Uncharacterized protein</fullName>
    </submittedName>
</protein>
<evidence type="ECO:0000256" key="1">
    <source>
        <dbReference type="SAM" id="Phobius"/>
    </source>
</evidence>
<reference evidence="2 3" key="1">
    <citation type="submission" date="2017-07" db="EMBL/GenBank/DDBJ databases">
        <title>Comparative genomic analysis of Mesoplasma florum.</title>
        <authorList>
            <person name="Baby V."/>
            <person name="Lachance J.-C."/>
            <person name="Gagnon J."/>
            <person name="Lucier J.-F."/>
            <person name="Matteau D."/>
            <person name="Knight T.F."/>
            <person name="Rodrigue S."/>
        </authorList>
    </citation>
    <scope>NUCLEOTIDE SEQUENCE [LARGE SCALE GENOMIC DNA]</scope>
    <source>
        <strain evidence="2 3">W12</strain>
    </source>
</reference>
<feature type="transmembrane region" description="Helical" evidence="1">
    <location>
        <begin position="16"/>
        <end position="32"/>
    </location>
</feature>
<accession>A0AAD0MPQ0</accession>
<organism evidence="2 3">
    <name type="scientific">Mesoplasma florum</name>
    <name type="common">Acholeplasma florum</name>
    <dbReference type="NCBI Taxonomy" id="2151"/>
    <lineage>
        <taxon>Bacteria</taxon>
        <taxon>Bacillati</taxon>
        <taxon>Mycoplasmatota</taxon>
        <taxon>Mollicutes</taxon>
        <taxon>Entomoplasmatales</taxon>
        <taxon>Entomoplasmataceae</taxon>
        <taxon>Mesoplasma</taxon>
    </lineage>
</organism>